<evidence type="ECO:0000256" key="2">
    <source>
        <dbReference type="ARBA" id="ARBA00022723"/>
    </source>
</evidence>
<evidence type="ECO:0000256" key="6">
    <source>
        <dbReference type="ARBA" id="ARBA00034078"/>
    </source>
</evidence>
<dbReference type="STRING" id="633813.SAMN04488087_2198"/>
<proteinExistence type="predicted"/>
<evidence type="ECO:0000313" key="8">
    <source>
        <dbReference type="EMBL" id="SHK87469.1"/>
    </source>
</evidence>
<comment type="cofactor">
    <cofactor evidence="6">
        <name>[2Fe-2S] cluster</name>
        <dbReference type="ChEBI" id="CHEBI:190135"/>
    </cofactor>
</comment>
<evidence type="ECO:0000313" key="9">
    <source>
        <dbReference type="Proteomes" id="UP000185812"/>
    </source>
</evidence>
<dbReference type="PROSITE" id="PS51296">
    <property type="entry name" value="RIESKE"/>
    <property type="match status" value="1"/>
</dbReference>
<dbReference type="GO" id="GO:0051537">
    <property type="term" value="F:2 iron, 2 sulfur cluster binding"/>
    <property type="evidence" value="ECO:0007669"/>
    <property type="project" value="UniProtKB-KW"/>
</dbReference>
<evidence type="ECO:0000259" key="7">
    <source>
        <dbReference type="PROSITE" id="PS51296"/>
    </source>
</evidence>
<reference evidence="9" key="1">
    <citation type="submission" date="2016-11" db="EMBL/GenBank/DDBJ databases">
        <authorList>
            <person name="Varghese N."/>
            <person name="Submissions S."/>
        </authorList>
    </citation>
    <scope>NUCLEOTIDE SEQUENCE [LARGE SCALE GENOMIC DNA]</scope>
    <source>
        <strain evidence="9">DSM 22212</strain>
    </source>
</reference>
<protein>
    <submittedName>
        <fullName evidence="8">Rieske [2Fe-2S] domain-containing protein</fullName>
    </submittedName>
</protein>
<keyword evidence="2" id="KW-0479">Metal-binding</keyword>
<dbReference type="CDD" id="cd03467">
    <property type="entry name" value="Rieske"/>
    <property type="match status" value="1"/>
</dbReference>
<dbReference type="EMBL" id="FRAU01000007">
    <property type="protein sequence ID" value="SHK87469.1"/>
    <property type="molecule type" value="Genomic_DNA"/>
</dbReference>
<keyword evidence="3" id="KW-0408">Iron</keyword>
<feature type="domain" description="Rieske" evidence="7">
    <location>
        <begin position="71"/>
        <end position="160"/>
    </location>
</feature>
<sequence>MGQMMSAMKPEKCSRREFLRWAGSLSLGTVVFSLVGCDTGGMESDPDRGNPPGEETGITIEGNVVTLDLTGSVARRVAEPGGFLHIDAADMLVVNVNGTIRAFSAICTHQGCEIRDFQNNLFTCWCHGSQFDTDGQVVRGPASSPLPEYTVERNGNIVRITKR</sequence>
<dbReference type="InterPro" id="IPR014349">
    <property type="entry name" value="Rieske_Fe-S_prot"/>
</dbReference>
<keyword evidence="5" id="KW-1015">Disulfide bond</keyword>
<keyword evidence="9" id="KW-1185">Reference proteome</keyword>
<dbReference type="GO" id="GO:0046872">
    <property type="term" value="F:metal ion binding"/>
    <property type="evidence" value="ECO:0007669"/>
    <property type="project" value="UniProtKB-KW"/>
</dbReference>
<accession>A0A1M6W1E2</accession>
<dbReference type="InterPro" id="IPR036922">
    <property type="entry name" value="Rieske_2Fe-2S_sf"/>
</dbReference>
<dbReference type="InterPro" id="IPR005805">
    <property type="entry name" value="Rieske_Fe-S_prot_C"/>
</dbReference>
<dbReference type="AlphaFoldDB" id="A0A1M6W1E2"/>
<dbReference type="Pfam" id="PF00355">
    <property type="entry name" value="Rieske"/>
    <property type="match status" value="1"/>
</dbReference>
<evidence type="ECO:0000256" key="5">
    <source>
        <dbReference type="ARBA" id="ARBA00023157"/>
    </source>
</evidence>
<evidence type="ECO:0000256" key="4">
    <source>
        <dbReference type="ARBA" id="ARBA00023014"/>
    </source>
</evidence>
<keyword evidence="4" id="KW-0411">Iron-sulfur</keyword>
<evidence type="ECO:0000256" key="3">
    <source>
        <dbReference type="ARBA" id="ARBA00023004"/>
    </source>
</evidence>
<gene>
    <name evidence="8" type="ORF">SAMN04488087_2198</name>
</gene>
<dbReference type="PRINTS" id="PR00162">
    <property type="entry name" value="RIESKE"/>
</dbReference>
<organism evidence="8 9">
    <name type="scientific">Rhodothermus profundi</name>
    <dbReference type="NCBI Taxonomy" id="633813"/>
    <lineage>
        <taxon>Bacteria</taxon>
        <taxon>Pseudomonadati</taxon>
        <taxon>Rhodothermota</taxon>
        <taxon>Rhodothermia</taxon>
        <taxon>Rhodothermales</taxon>
        <taxon>Rhodothermaceae</taxon>
        <taxon>Rhodothermus</taxon>
    </lineage>
</organism>
<keyword evidence="1" id="KW-0001">2Fe-2S</keyword>
<dbReference type="Gene3D" id="2.102.10.10">
    <property type="entry name" value="Rieske [2Fe-2S] iron-sulphur domain"/>
    <property type="match status" value="1"/>
</dbReference>
<name>A0A1M6W1E2_9BACT</name>
<evidence type="ECO:0000256" key="1">
    <source>
        <dbReference type="ARBA" id="ARBA00022714"/>
    </source>
</evidence>
<dbReference type="Proteomes" id="UP000185812">
    <property type="component" value="Unassembled WGS sequence"/>
</dbReference>
<dbReference type="InterPro" id="IPR017941">
    <property type="entry name" value="Rieske_2Fe-2S"/>
</dbReference>
<dbReference type="GO" id="GO:0016020">
    <property type="term" value="C:membrane"/>
    <property type="evidence" value="ECO:0007669"/>
    <property type="project" value="InterPro"/>
</dbReference>
<dbReference type="SUPFAM" id="SSF50022">
    <property type="entry name" value="ISP domain"/>
    <property type="match status" value="1"/>
</dbReference>
<dbReference type="PANTHER" id="PTHR10134">
    <property type="entry name" value="CYTOCHROME B-C1 COMPLEX SUBUNIT RIESKE, MITOCHONDRIAL"/>
    <property type="match status" value="1"/>
</dbReference>